<feature type="domain" description="VWFA" evidence="3">
    <location>
        <begin position="23"/>
        <end position="200"/>
    </location>
</feature>
<evidence type="ECO:0000259" key="3">
    <source>
        <dbReference type="PROSITE" id="PS50234"/>
    </source>
</evidence>
<keyword evidence="1" id="KW-1133">Transmembrane helix</keyword>
<name>A0A8B6CSF2_MYTGA</name>
<dbReference type="PROSITE" id="PS50234">
    <property type="entry name" value="VWFA"/>
    <property type="match status" value="1"/>
</dbReference>
<dbReference type="Gene3D" id="3.40.50.410">
    <property type="entry name" value="von Willebrand factor, type A domain"/>
    <property type="match status" value="1"/>
</dbReference>
<organism evidence="4 5">
    <name type="scientific">Mytilus galloprovincialis</name>
    <name type="common">Mediterranean mussel</name>
    <dbReference type="NCBI Taxonomy" id="29158"/>
    <lineage>
        <taxon>Eukaryota</taxon>
        <taxon>Metazoa</taxon>
        <taxon>Spiralia</taxon>
        <taxon>Lophotrochozoa</taxon>
        <taxon>Mollusca</taxon>
        <taxon>Bivalvia</taxon>
        <taxon>Autobranchia</taxon>
        <taxon>Pteriomorphia</taxon>
        <taxon>Mytilida</taxon>
        <taxon>Mytiloidea</taxon>
        <taxon>Mytilidae</taxon>
        <taxon>Mytilinae</taxon>
        <taxon>Mytilus</taxon>
    </lineage>
</organism>
<protein>
    <recommendedName>
        <fullName evidence="3">VWFA domain-containing protein</fullName>
    </recommendedName>
</protein>
<dbReference type="PRINTS" id="PR00453">
    <property type="entry name" value="VWFADOMAIN"/>
</dbReference>
<feature type="chain" id="PRO_5032699760" description="VWFA domain-containing protein" evidence="2">
    <location>
        <begin position="20"/>
        <end position="354"/>
    </location>
</feature>
<dbReference type="PANTHER" id="PTHR24020">
    <property type="entry name" value="COLLAGEN ALPHA"/>
    <property type="match status" value="1"/>
</dbReference>
<dbReference type="InterPro" id="IPR002035">
    <property type="entry name" value="VWF_A"/>
</dbReference>
<evidence type="ECO:0000313" key="5">
    <source>
        <dbReference type="Proteomes" id="UP000596742"/>
    </source>
</evidence>
<proteinExistence type="predicted"/>
<keyword evidence="1" id="KW-0472">Membrane</keyword>
<keyword evidence="5" id="KW-1185">Reference proteome</keyword>
<accession>A0A8B6CSF2</accession>
<dbReference type="SUPFAM" id="SSF53300">
    <property type="entry name" value="vWA-like"/>
    <property type="match status" value="1"/>
</dbReference>
<feature type="transmembrane region" description="Helical" evidence="1">
    <location>
        <begin position="240"/>
        <end position="264"/>
    </location>
</feature>
<reference evidence="4" key="1">
    <citation type="submission" date="2018-11" db="EMBL/GenBank/DDBJ databases">
        <authorList>
            <person name="Alioto T."/>
            <person name="Alioto T."/>
        </authorList>
    </citation>
    <scope>NUCLEOTIDE SEQUENCE</scope>
</reference>
<dbReference type="InterPro" id="IPR050525">
    <property type="entry name" value="ECM_Assembly_Org"/>
</dbReference>
<keyword evidence="2" id="KW-0732">Signal</keyword>
<dbReference type="SMART" id="SM00327">
    <property type="entry name" value="VWA"/>
    <property type="match status" value="1"/>
</dbReference>
<dbReference type="EMBL" id="UYJE01002278">
    <property type="protein sequence ID" value="VDI09297.1"/>
    <property type="molecule type" value="Genomic_DNA"/>
</dbReference>
<evidence type="ECO:0000256" key="2">
    <source>
        <dbReference type="SAM" id="SignalP"/>
    </source>
</evidence>
<sequence length="354" mass="39172">MKVYLIFITFGNLLHLFECVKKDIVFVVDRSGSLTSDDINGTIDFIYNVTSYLDIGSDNVKISIVSFNDEVHTEIKFNDYSTKEELLIAIANLKGMSTNGGTYTYDALNHVRNSTLTSDGARDDAEKLVVVMTDGASIDLVATIAMADKLRNDLSAELFSIAVGSKPDQIEIDGIANDPDNYYVHSVSDFLYLCNMIPSLVPKLDEGAVANVASDCPVEPGVTTEAAAVIEETDSSSSNWVWILAAILGAILIILLLICCILFLKKKKRKPKEKTETYKNIEFSTSRPKVQGKAISFRESSILSNNGWTSGVNKELVESSIYNLNRESTASLSSVMYRDMFQFKPESKQNQWVE</sequence>
<dbReference type="PANTHER" id="PTHR24020:SF84">
    <property type="entry name" value="VWFA DOMAIN-CONTAINING PROTEIN"/>
    <property type="match status" value="1"/>
</dbReference>
<comment type="caution">
    <text evidence="4">The sequence shown here is derived from an EMBL/GenBank/DDBJ whole genome shotgun (WGS) entry which is preliminary data.</text>
</comment>
<dbReference type="Proteomes" id="UP000596742">
    <property type="component" value="Unassembled WGS sequence"/>
</dbReference>
<evidence type="ECO:0000256" key="1">
    <source>
        <dbReference type="SAM" id="Phobius"/>
    </source>
</evidence>
<keyword evidence="1" id="KW-0812">Transmembrane</keyword>
<gene>
    <name evidence="4" type="ORF">MGAL_10B067843</name>
</gene>
<dbReference type="OrthoDB" id="6132182at2759"/>
<dbReference type="InterPro" id="IPR036465">
    <property type="entry name" value="vWFA_dom_sf"/>
</dbReference>
<evidence type="ECO:0000313" key="4">
    <source>
        <dbReference type="EMBL" id="VDI09297.1"/>
    </source>
</evidence>
<feature type="signal peptide" evidence="2">
    <location>
        <begin position="1"/>
        <end position="19"/>
    </location>
</feature>
<dbReference type="Pfam" id="PF00092">
    <property type="entry name" value="VWA"/>
    <property type="match status" value="1"/>
</dbReference>
<dbReference type="AlphaFoldDB" id="A0A8B6CSF2"/>